<name>A0ACA9KMG1_9GLOM</name>
<organism evidence="1 2">
    <name type="scientific">Dentiscutata heterogama</name>
    <dbReference type="NCBI Taxonomy" id="1316150"/>
    <lineage>
        <taxon>Eukaryota</taxon>
        <taxon>Fungi</taxon>
        <taxon>Fungi incertae sedis</taxon>
        <taxon>Mucoromycota</taxon>
        <taxon>Glomeromycotina</taxon>
        <taxon>Glomeromycetes</taxon>
        <taxon>Diversisporales</taxon>
        <taxon>Gigasporaceae</taxon>
        <taxon>Dentiscutata</taxon>
    </lineage>
</organism>
<protein>
    <submittedName>
        <fullName evidence="1">12344_t:CDS:1</fullName>
    </submittedName>
</protein>
<comment type="caution">
    <text evidence="1">The sequence shown here is derived from an EMBL/GenBank/DDBJ whole genome shotgun (WGS) entry which is preliminary data.</text>
</comment>
<dbReference type="EMBL" id="CAJVPU010001492">
    <property type="protein sequence ID" value="CAG8482167.1"/>
    <property type="molecule type" value="Genomic_DNA"/>
</dbReference>
<evidence type="ECO:0000313" key="1">
    <source>
        <dbReference type="EMBL" id="CAG8482167.1"/>
    </source>
</evidence>
<gene>
    <name evidence="1" type="ORF">DHETER_LOCUS2174</name>
</gene>
<accession>A0ACA9KMG1</accession>
<evidence type="ECO:0000313" key="2">
    <source>
        <dbReference type="Proteomes" id="UP000789702"/>
    </source>
</evidence>
<dbReference type="Proteomes" id="UP000789702">
    <property type="component" value="Unassembled WGS sequence"/>
</dbReference>
<reference evidence="1" key="1">
    <citation type="submission" date="2021-06" db="EMBL/GenBank/DDBJ databases">
        <authorList>
            <person name="Kallberg Y."/>
            <person name="Tangrot J."/>
            <person name="Rosling A."/>
        </authorList>
    </citation>
    <scope>NUCLEOTIDE SEQUENCE</scope>
    <source>
        <strain evidence="1">IL203A</strain>
    </source>
</reference>
<proteinExistence type="predicted"/>
<sequence>MSLNGLVLDCVPFTSTNSEIPIFNSDVILAQLLSFGFDEWICQRAITRTKTVEEATEWILNTLDENSGNRTTSINSPVLRLSESSERVSAPMMVDTEQSSSAASSSTSKPMESKAKAAKATEEMKRLKLLEREARKKTLLAIKEDRENLKLRKISHKVESSSSASSYAISTPLKTEQSDSTLIQIRLSTGQAIRQKFNNTALVSDLFNWVVSKNEPSKKFQLLLPFPRKVFGDDEMGSTLADAGLVPNASLNVVKLDVPSITAQSPISRVTSSITGDDSSDDDGDNSIRQSLPNVPNPLSGPQGPPLNLPQHLPPPIPLQQGIPPNLPLQFPPPITTQPGIPTNVPPPIPFQPGIPPNVHPPMPVQPGNPFNAPPLAPRRFPPNMGPPHRMLARPSPFSGTVFRLTNNQPVLQQQDSDDDSDDEEKRQRIAEAVQARSRCAYCVAGNSIIHLELNGLISNSTIS</sequence>
<keyword evidence="2" id="KW-1185">Reference proteome</keyword>